<feature type="compositionally biased region" description="Acidic residues" evidence="1">
    <location>
        <begin position="7"/>
        <end position="16"/>
    </location>
</feature>
<sequence>MPRPALEDGELEDGEVHDDKPAEMEAPTQPLSPQAGSGGGTAAREHKEDREAEELMALLRDLTRGSTFQDVMRSLETVSRDLKQAIKKLDKLFRRVKKRKGDSIEDYPDCFQFSRRILEGLHTVNKFSQTSAYQAAAPTATDAARALFKAAMNYRHDIFNAQLKAELESLVRNSKAFKVVLENRRPHGSGHPSQPSPTQPVAQAQEQEQPANGGAASTGEADHGAAGAADGEAPGSRSQAAPDVTMAEGGGAPGTRHLGSLRDQGPEAPSLAAVPVADL</sequence>
<evidence type="ECO:0000313" key="2">
    <source>
        <dbReference type="EMBL" id="KXZ47958.1"/>
    </source>
</evidence>
<dbReference type="STRING" id="33097.A0A150GDR3"/>
<dbReference type="EMBL" id="LSYV01000032">
    <property type="protein sequence ID" value="KXZ47958.1"/>
    <property type="molecule type" value="Genomic_DNA"/>
</dbReference>
<feature type="compositionally biased region" description="Low complexity" evidence="1">
    <location>
        <begin position="199"/>
        <end position="215"/>
    </location>
</feature>
<accession>A0A150GDR3</accession>
<feature type="region of interest" description="Disordered" evidence="1">
    <location>
        <begin position="184"/>
        <end position="279"/>
    </location>
</feature>
<evidence type="ECO:0000256" key="1">
    <source>
        <dbReference type="SAM" id="MobiDB-lite"/>
    </source>
</evidence>
<feature type="region of interest" description="Disordered" evidence="1">
    <location>
        <begin position="1"/>
        <end position="54"/>
    </location>
</feature>
<evidence type="ECO:0000313" key="3">
    <source>
        <dbReference type="Proteomes" id="UP000075714"/>
    </source>
</evidence>
<proteinExistence type="predicted"/>
<gene>
    <name evidence="2" type="ORF">GPECTOR_31g320</name>
</gene>
<comment type="caution">
    <text evidence="2">The sequence shown here is derived from an EMBL/GenBank/DDBJ whole genome shotgun (WGS) entry which is preliminary data.</text>
</comment>
<dbReference type="Proteomes" id="UP000075714">
    <property type="component" value="Unassembled WGS sequence"/>
</dbReference>
<feature type="compositionally biased region" description="Low complexity" evidence="1">
    <location>
        <begin position="224"/>
        <end position="233"/>
    </location>
</feature>
<dbReference type="AlphaFoldDB" id="A0A150GDR3"/>
<name>A0A150GDR3_GONPE</name>
<keyword evidence="3" id="KW-1185">Reference proteome</keyword>
<reference evidence="3" key="1">
    <citation type="journal article" date="2016" name="Nat. Commun.">
        <title>The Gonium pectorale genome demonstrates co-option of cell cycle regulation during the evolution of multicellularity.</title>
        <authorList>
            <person name="Hanschen E.R."/>
            <person name="Marriage T.N."/>
            <person name="Ferris P.J."/>
            <person name="Hamaji T."/>
            <person name="Toyoda A."/>
            <person name="Fujiyama A."/>
            <person name="Neme R."/>
            <person name="Noguchi H."/>
            <person name="Minakuchi Y."/>
            <person name="Suzuki M."/>
            <person name="Kawai-Toyooka H."/>
            <person name="Smith D.R."/>
            <person name="Sparks H."/>
            <person name="Anderson J."/>
            <person name="Bakaric R."/>
            <person name="Luria V."/>
            <person name="Karger A."/>
            <person name="Kirschner M.W."/>
            <person name="Durand P.M."/>
            <person name="Michod R.E."/>
            <person name="Nozaki H."/>
            <person name="Olson B.J."/>
        </authorList>
    </citation>
    <scope>NUCLEOTIDE SEQUENCE [LARGE SCALE GENOMIC DNA]</scope>
    <source>
        <strain evidence="3">NIES-2863</strain>
    </source>
</reference>
<protein>
    <submittedName>
        <fullName evidence="2">Uncharacterized protein</fullName>
    </submittedName>
</protein>
<dbReference type="OrthoDB" id="549156at2759"/>
<organism evidence="2 3">
    <name type="scientific">Gonium pectorale</name>
    <name type="common">Green alga</name>
    <dbReference type="NCBI Taxonomy" id="33097"/>
    <lineage>
        <taxon>Eukaryota</taxon>
        <taxon>Viridiplantae</taxon>
        <taxon>Chlorophyta</taxon>
        <taxon>core chlorophytes</taxon>
        <taxon>Chlorophyceae</taxon>
        <taxon>CS clade</taxon>
        <taxon>Chlamydomonadales</taxon>
        <taxon>Volvocaceae</taxon>
        <taxon>Gonium</taxon>
    </lineage>
</organism>